<feature type="transmembrane region" description="Helical" evidence="6">
    <location>
        <begin position="285"/>
        <end position="305"/>
    </location>
</feature>
<feature type="transmembrane region" description="Helical" evidence="6">
    <location>
        <begin position="365"/>
        <end position="391"/>
    </location>
</feature>
<dbReference type="GO" id="GO:0022857">
    <property type="term" value="F:transmembrane transporter activity"/>
    <property type="evidence" value="ECO:0007669"/>
    <property type="project" value="InterPro"/>
</dbReference>
<evidence type="ECO:0008006" key="9">
    <source>
        <dbReference type="Google" id="ProtNLM"/>
    </source>
</evidence>
<dbReference type="OrthoDB" id="3257095at2759"/>
<comment type="subcellular location">
    <subcellularLocation>
        <location evidence="1">Membrane</location>
        <topology evidence="1">Multi-pass membrane protein</topology>
    </subcellularLocation>
</comment>
<feature type="transmembrane region" description="Helical" evidence="6">
    <location>
        <begin position="160"/>
        <end position="180"/>
    </location>
</feature>
<evidence type="ECO:0000256" key="1">
    <source>
        <dbReference type="ARBA" id="ARBA00004141"/>
    </source>
</evidence>
<dbReference type="STRING" id="155417.A0A4Q4TTM8"/>
<evidence type="ECO:0000313" key="7">
    <source>
        <dbReference type="EMBL" id="RYP09854.1"/>
    </source>
</evidence>
<sequence>MTETAKVPVAERETHDVEVIEENDAEPPIATFNNDPEDWKKRGTAADRHAMWRMGKVQEMRRTFRFVSIFGMSMILTATWETVLGFLSYMIGWLCVIAWQAGASNTVVLTASQIQGIIALNKPDYTFEPWHGTLLVFAISAFSLVLNTCLVKKLPLIEEIVLVVHIFGFFAVLVVLWVTGPVGDPYETFTTFNNYGEWDNVGLATLSGIVAVVVPFLGQDSVAHMAEEVRDASKTLPRSIVLTTVINGAMGFIMLITFCSVLGSLEDALASPTQQAFLYVFYNSTQSVAGASIMGVLVITMTFFTNMSVTAATSRQLFAFARDQGVPFSKTFSYVPPKWGVPMNAICLSFAVSNLLSLINLGSSVAYMSIASLSTAAMVGAYMVAISCCALKRIRGERLLPSKFKLGRSGLPLNIASIIFLIIVFVCSFFPMGPNPIPVDMNWSILMFGLTVVFSVIYYYVKGRNVYVGPVAHVPLFAAVAVAVSQPKATAATRQHDMPSF</sequence>
<dbReference type="Proteomes" id="UP000293360">
    <property type="component" value="Unassembled WGS sequence"/>
</dbReference>
<feature type="transmembrane region" description="Helical" evidence="6">
    <location>
        <begin position="66"/>
        <end position="99"/>
    </location>
</feature>
<evidence type="ECO:0000256" key="5">
    <source>
        <dbReference type="ARBA" id="ARBA00023136"/>
    </source>
</evidence>
<evidence type="ECO:0000256" key="2">
    <source>
        <dbReference type="ARBA" id="ARBA00022448"/>
    </source>
</evidence>
<organism evidence="7 8">
    <name type="scientific">Monosporascus ibericus</name>
    <dbReference type="NCBI Taxonomy" id="155417"/>
    <lineage>
        <taxon>Eukaryota</taxon>
        <taxon>Fungi</taxon>
        <taxon>Dikarya</taxon>
        <taxon>Ascomycota</taxon>
        <taxon>Pezizomycotina</taxon>
        <taxon>Sordariomycetes</taxon>
        <taxon>Xylariomycetidae</taxon>
        <taxon>Xylariales</taxon>
        <taxon>Xylariales incertae sedis</taxon>
        <taxon>Monosporascus</taxon>
    </lineage>
</organism>
<proteinExistence type="predicted"/>
<feature type="transmembrane region" description="Helical" evidence="6">
    <location>
        <begin position="339"/>
        <end position="359"/>
    </location>
</feature>
<dbReference type="PANTHER" id="PTHR45649">
    <property type="entry name" value="AMINO-ACID PERMEASE BAT1"/>
    <property type="match status" value="1"/>
</dbReference>
<keyword evidence="3 6" id="KW-0812">Transmembrane</keyword>
<dbReference type="Gene3D" id="1.20.1740.10">
    <property type="entry name" value="Amino acid/polyamine transporter I"/>
    <property type="match status" value="1"/>
</dbReference>
<keyword evidence="8" id="KW-1185">Reference proteome</keyword>
<comment type="caution">
    <text evidence="7">The sequence shown here is derived from an EMBL/GenBank/DDBJ whole genome shotgun (WGS) entry which is preliminary data.</text>
</comment>
<dbReference type="PANTHER" id="PTHR45649:SF2">
    <property type="entry name" value="ACID PERMEASE, PUTATIVE-RELATED"/>
    <property type="match status" value="1"/>
</dbReference>
<dbReference type="InterPro" id="IPR002293">
    <property type="entry name" value="AA/rel_permease1"/>
</dbReference>
<feature type="transmembrane region" description="Helical" evidence="6">
    <location>
        <begin position="239"/>
        <end position="265"/>
    </location>
</feature>
<name>A0A4Q4TTM8_9PEZI</name>
<evidence type="ECO:0000256" key="4">
    <source>
        <dbReference type="ARBA" id="ARBA00022989"/>
    </source>
</evidence>
<reference evidence="7 8" key="1">
    <citation type="submission" date="2018-06" db="EMBL/GenBank/DDBJ databases">
        <title>Complete Genomes of Monosporascus.</title>
        <authorList>
            <person name="Robinson A.J."/>
            <person name="Natvig D.O."/>
        </authorList>
    </citation>
    <scope>NUCLEOTIDE SEQUENCE [LARGE SCALE GENOMIC DNA]</scope>
    <source>
        <strain evidence="7 8">CBS 110550</strain>
    </source>
</reference>
<evidence type="ECO:0000313" key="8">
    <source>
        <dbReference type="Proteomes" id="UP000293360"/>
    </source>
</evidence>
<feature type="transmembrane region" description="Helical" evidence="6">
    <location>
        <begin position="200"/>
        <end position="218"/>
    </location>
</feature>
<evidence type="ECO:0000256" key="6">
    <source>
        <dbReference type="SAM" id="Phobius"/>
    </source>
</evidence>
<keyword evidence="4 6" id="KW-1133">Transmembrane helix</keyword>
<feature type="transmembrane region" description="Helical" evidence="6">
    <location>
        <begin position="130"/>
        <end position="151"/>
    </location>
</feature>
<dbReference type="AlphaFoldDB" id="A0A4Q4TTM8"/>
<dbReference type="EMBL" id="QJNU01000028">
    <property type="protein sequence ID" value="RYP09854.1"/>
    <property type="molecule type" value="Genomic_DNA"/>
</dbReference>
<evidence type="ECO:0000256" key="3">
    <source>
        <dbReference type="ARBA" id="ARBA00022692"/>
    </source>
</evidence>
<gene>
    <name evidence="7" type="ORF">DL764_000988</name>
</gene>
<dbReference type="Pfam" id="PF13520">
    <property type="entry name" value="AA_permease_2"/>
    <property type="match status" value="1"/>
</dbReference>
<dbReference type="GO" id="GO:0016020">
    <property type="term" value="C:membrane"/>
    <property type="evidence" value="ECO:0007669"/>
    <property type="project" value="UniProtKB-SubCell"/>
</dbReference>
<protein>
    <recommendedName>
        <fullName evidence="9">Amino acid permease/ SLC12A domain-containing protein</fullName>
    </recommendedName>
</protein>
<keyword evidence="2" id="KW-0813">Transport</keyword>
<feature type="transmembrane region" description="Helical" evidence="6">
    <location>
        <begin position="443"/>
        <end position="461"/>
    </location>
</feature>
<keyword evidence="5 6" id="KW-0472">Membrane</keyword>
<accession>A0A4Q4TTM8</accession>
<feature type="transmembrane region" description="Helical" evidence="6">
    <location>
        <begin position="411"/>
        <end position="431"/>
    </location>
</feature>